<feature type="transmembrane region" description="Helical" evidence="1">
    <location>
        <begin position="195"/>
        <end position="214"/>
    </location>
</feature>
<proteinExistence type="predicted"/>
<evidence type="ECO:0000313" key="2">
    <source>
        <dbReference type="EMBL" id="WDE95942.1"/>
    </source>
</evidence>
<evidence type="ECO:0000313" key="3">
    <source>
        <dbReference type="Proteomes" id="UP001214250"/>
    </source>
</evidence>
<feature type="transmembrane region" description="Helical" evidence="1">
    <location>
        <begin position="23"/>
        <end position="45"/>
    </location>
</feature>
<keyword evidence="1" id="KW-1133">Transmembrane helix</keyword>
<feature type="transmembrane region" description="Helical" evidence="1">
    <location>
        <begin position="284"/>
        <end position="307"/>
    </location>
</feature>
<dbReference type="Proteomes" id="UP001214250">
    <property type="component" value="Chromosome 1"/>
</dbReference>
<evidence type="ECO:0008006" key="4">
    <source>
        <dbReference type="Google" id="ProtNLM"/>
    </source>
</evidence>
<protein>
    <recommendedName>
        <fullName evidence="4">ABC-2 type transporter domain-containing protein</fullName>
    </recommendedName>
</protein>
<sequence length="316" mass="34773">MLNLKQIKAVTFNSAKNAASDPFYLVLQIGSLLTMLVLACLPSLSEASHVRFVRDQCLSFVFIAGCLGVVFSTIKTVTDDIQRGAGDIMMSRPISPRTFLLGKLCGLFFSQSLFFISLTSAYIWVSEIVHYPADLLYSSMALYIIAVIAGPAIGAFRQAFFNKSFPFFTSLAIPAVMLFGLIIRIVFGYRGDMDFLGLQALLLLFFASLAFAGILLPSAVRFDTPVVLLSGVLIFFLGLFSAYAIESIIPYEKLKTLSLGTVPNWQNYWILDHLALKGKVTGTYIFSCLSQSLLLCGLYLCLAISIFEKREINGST</sequence>
<dbReference type="PANTHER" id="PTHR43471">
    <property type="entry name" value="ABC TRANSPORTER PERMEASE"/>
    <property type="match status" value="1"/>
</dbReference>
<evidence type="ECO:0000256" key="1">
    <source>
        <dbReference type="SAM" id="Phobius"/>
    </source>
</evidence>
<reference evidence="2 3" key="1">
    <citation type="submission" date="2023-02" db="EMBL/GenBank/DDBJ databases">
        <title>Genome sequence of Lentisphaera profundi SAORIC-696.</title>
        <authorList>
            <person name="Kim e."/>
            <person name="Cho J.-C."/>
            <person name="Choi A."/>
            <person name="Kang I."/>
        </authorList>
    </citation>
    <scope>NUCLEOTIDE SEQUENCE [LARGE SCALE GENOMIC DNA]</scope>
    <source>
        <strain evidence="2 3">SAORIC-696</strain>
    </source>
</reference>
<gene>
    <name evidence="2" type="ORF">PQO03_09465</name>
</gene>
<keyword evidence="3" id="KW-1185">Reference proteome</keyword>
<accession>A0ABY7VPM3</accession>
<keyword evidence="1" id="KW-0812">Transmembrane</keyword>
<name>A0ABY7VPM3_9BACT</name>
<feature type="transmembrane region" description="Helical" evidence="1">
    <location>
        <begin position="99"/>
        <end position="124"/>
    </location>
</feature>
<dbReference type="EMBL" id="CP117811">
    <property type="protein sequence ID" value="WDE95942.1"/>
    <property type="molecule type" value="Genomic_DNA"/>
</dbReference>
<feature type="transmembrane region" description="Helical" evidence="1">
    <location>
        <begin position="226"/>
        <end position="245"/>
    </location>
</feature>
<feature type="transmembrane region" description="Helical" evidence="1">
    <location>
        <begin position="136"/>
        <end position="156"/>
    </location>
</feature>
<organism evidence="2 3">
    <name type="scientific">Lentisphaera profundi</name>
    <dbReference type="NCBI Taxonomy" id="1658616"/>
    <lineage>
        <taxon>Bacteria</taxon>
        <taxon>Pseudomonadati</taxon>
        <taxon>Lentisphaerota</taxon>
        <taxon>Lentisphaeria</taxon>
        <taxon>Lentisphaerales</taxon>
        <taxon>Lentisphaeraceae</taxon>
        <taxon>Lentisphaera</taxon>
    </lineage>
</organism>
<feature type="transmembrane region" description="Helical" evidence="1">
    <location>
        <begin position="57"/>
        <end position="78"/>
    </location>
</feature>
<keyword evidence="1" id="KW-0472">Membrane</keyword>
<feature type="transmembrane region" description="Helical" evidence="1">
    <location>
        <begin position="168"/>
        <end position="189"/>
    </location>
</feature>
<dbReference type="RefSeq" id="WP_274149846.1">
    <property type="nucleotide sequence ID" value="NZ_CP117811.1"/>
</dbReference>